<gene>
    <name evidence="2" type="ORF">NQ317_011132</name>
</gene>
<feature type="compositionally biased region" description="Basic residues" evidence="1">
    <location>
        <begin position="46"/>
        <end position="72"/>
    </location>
</feature>
<feature type="region of interest" description="Disordered" evidence="1">
    <location>
        <begin position="1"/>
        <end position="72"/>
    </location>
</feature>
<reference evidence="2" key="1">
    <citation type="journal article" date="2023" name="Insect Mol. Biol.">
        <title>Genome sequencing provides insights into the evolution of gene families encoding plant cell wall-degrading enzymes in longhorned beetles.</title>
        <authorList>
            <person name="Shin N.R."/>
            <person name="Okamura Y."/>
            <person name="Kirsch R."/>
            <person name="Pauchet Y."/>
        </authorList>
    </citation>
    <scope>NUCLEOTIDE SEQUENCE</scope>
    <source>
        <strain evidence="2">MMC_N1</strain>
    </source>
</reference>
<comment type="caution">
    <text evidence="2">The sequence shown here is derived from an EMBL/GenBank/DDBJ whole genome shotgun (WGS) entry which is preliminary data.</text>
</comment>
<evidence type="ECO:0000313" key="3">
    <source>
        <dbReference type="Proteomes" id="UP001162164"/>
    </source>
</evidence>
<feature type="compositionally biased region" description="Basic residues" evidence="1">
    <location>
        <begin position="1"/>
        <end position="16"/>
    </location>
</feature>
<protein>
    <submittedName>
        <fullName evidence="2">Uncharacterized protein</fullName>
    </submittedName>
</protein>
<organism evidence="2 3">
    <name type="scientific">Molorchus minor</name>
    <dbReference type="NCBI Taxonomy" id="1323400"/>
    <lineage>
        <taxon>Eukaryota</taxon>
        <taxon>Metazoa</taxon>
        <taxon>Ecdysozoa</taxon>
        <taxon>Arthropoda</taxon>
        <taxon>Hexapoda</taxon>
        <taxon>Insecta</taxon>
        <taxon>Pterygota</taxon>
        <taxon>Neoptera</taxon>
        <taxon>Endopterygota</taxon>
        <taxon>Coleoptera</taxon>
        <taxon>Polyphaga</taxon>
        <taxon>Cucujiformia</taxon>
        <taxon>Chrysomeloidea</taxon>
        <taxon>Cerambycidae</taxon>
        <taxon>Lamiinae</taxon>
        <taxon>Monochamini</taxon>
        <taxon>Molorchus</taxon>
    </lineage>
</organism>
<sequence length="72" mass="8140">MQAKLLKRKHKQKKISTVKDDNLQNPKVSKKRKSNFADLVDTSQKNAKKLSSGKKGGKPGKIFGKPKQKKKH</sequence>
<keyword evidence="3" id="KW-1185">Reference proteome</keyword>
<name>A0ABQ9K2A1_9CUCU</name>
<accession>A0ABQ9K2A1</accession>
<dbReference type="Proteomes" id="UP001162164">
    <property type="component" value="Unassembled WGS sequence"/>
</dbReference>
<dbReference type="EMBL" id="JAPWTJ010000044">
    <property type="protein sequence ID" value="KAJ8984222.1"/>
    <property type="molecule type" value="Genomic_DNA"/>
</dbReference>
<proteinExistence type="predicted"/>
<evidence type="ECO:0000256" key="1">
    <source>
        <dbReference type="SAM" id="MobiDB-lite"/>
    </source>
</evidence>
<evidence type="ECO:0000313" key="2">
    <source>
        <dbReference type="EMBL" id="KAJ8984222.1"/>
    </source>
</evidence>